<dbReference type="Gene3D" id="3.40.50.720">
    <property type="entry name" value="NAD(P)-binding Rossmann-like Domain"/>
    <property type="match status" value="1"/>
</dbReference>
<accession>A0ABR7WPU3</accession>
<feature type="domain" description="NAD-dependent epimerase/dehydratase" evidence="5">
    <location>
        <begin position="29"/>
        <end position="274"/>
    </location>
</feature>
<gene>
    <name evidence="6" type="ORF">IDJ77_11040</name>
</gene>
<evidence type="ECO:0000256" key="3">
    <source>
        <dbReference type="ARBA" id="ARBA00023027"/>
    </source>
</evidence>
<sequence length="349" mass="38477">MTSNKIVLEDLEAIRQSVIDWGRFDGKTVLITGANGFLPAYMVETLLYVNAMAGIDVKVIALVRNIAKAKKRFAEYADDKNLSFVEQDVSLPVQTSEKVDFIIHAASQASPKYYGTDPVGTLSANVLGTLNMLNLAKEKGSESVLYFSSGEVYGQIDDAHNPVKEDYYGYLDPIQVRSCYAESKRMGENICVSYYKQYGVSAKVVRPFHTYGPGMLLDDGRVYADFVADIVNGRNIEMKSDGSARRAFCYLKDATIGFFTVLLNGTPGEAYNVGNPDEEHSILELAETVVKLSDAGLKVIKVETAAGNQYLKSPLLRNTPNVDKLLTLGWHPQTNIATGFKRTIDSYLV</sequence>
<keyword evidence="3" id="KW-0520">NAD</keyword>
<keyword evidence="4" id="KW-0456">Lyase</keyword>
<dbReference type="Pfam" id="PF01370">
    <property type="entry name" value="Epimerase"/>
    <property type="match status" value="1"/>
</dbReference>
<dbReference type="PANTHER" id="PTHR43078:SF7">
    <property type="entry name" value="UDP-GLUCURONATE DECARBOXYLASE"/>
    <property type="match status" value="1"/>
</dbReference>
<keyword evidence="7" id="KW-1185">Reference proteome</keyword>
<protein>
    <submittedName>
        <fullName evidence="6">NAD-dependent epimerase/dehydratase family protein</fullName>
    </submittedName>
</protein>
<evidence type="ECO:0000256" key="1">
    <source>
        <dbReference type="ARBA" id="ARBA00001911"/>
    </source>
</evidence>
<comment type="cofactor">
    <cofactor evidence="1">
        <name>NAD(+)</name>
        <dbReference type="ChEBI" id="CHEBI:57540"/>
    </cofactor>
</comment>
<organism evidence="6 7">
    <name type="scientific">Mucilaginibacter pankratovii</name>
    <dbReference type="NCBI Taxonomy" id="2772110"/>
    <lineage>
        <taxon>Bacteria</taxon>
        <taxon>Pseudomonadati</taxon>
        <taxon>Bacteroidota</taxon>
        <taxon>Sphingobacteriia</taxon>
        <taxon>Sphingobacteriales</taxon>
        <taxon>Sphingobacteriaceae</taxon>
        <taxon>Mucilaginibacter</taxon>
    </lineage>
</organism>
<reference evidence="6 7" key="1">
    <citation type="submission" date="2020-09" db="EMBL/GenBank/DDBJ databases">
        <title>Novel species of Mucilaginibacter isolated from a glacier on the Tibetan Plateau.</title>
        <authorList>
            <person name="Liu Q."/>
            <person name="Xin Y.-H."/>
        </authorList>
    </citation>
    <scope>NUCLEOTIDE SEQUENCE [LARGE SCALE GENOMIC DNA]</scope>
    <source>
        <strain evidence="6 7">ZT4R22</strain>
    </source>
</reference>
<evidence type="ECO:0000256" key="2">
    <source>
        <dbReference type="ARBA" id="ARBA00022793"/>
    </source>
</evidence>
<dbReference type="RefSeq" id="WP_191189009.1">
    <property type="nucleotide sequence ID" value="NZ_JACWMY010000005.1"/>
</dbReference>
<dbReference type="InterPro" id="IPR036291">
    <property type="entry name" value="NAD(P)-bd_dom_sf"/>
</dbReference>
<proteinExistence type="predicted"/>
<name>A0ABR7WPU3_9SPHI</name>
<dbReference type="SUPFAM" id="SSF51735">
    <property type="entry name" value="NAD(P)-binding Rossmann-fold domains"/>
    <property type="match status" value="1"/>
</dbReference>
<dbReference type="InterPro" id="IPR044516">
    <property type="entry name" value="UXS-like"/>
</dbReference>
<evidence type="ECO:0000259" key="5">
    <source>
        <dbReference type="Pfam" id="PF01370"/>
    </source>
</evidence>
<dbReference type="InterPro" id="IPR001509">
    <property type="entry name" value="Epimerase_deHydtase"/>
</dbReference>
<keyword evidence="2" id="KW-0210">Decarboxylase</keyword>
<dbReference type="EMBL" id="JACWMY010000005">
    <property type="protein sequence ID" value="MBD1364344.1"/>
    <property type="molecule type" value="Genomic_DNA"/>
</dbReference>
<evidence type="ECO:0000313" key="6">
    <source>
        <dbReference type="EMBL" id="MBD1364344.1"/>
    </source>
</evidence>
<dbReference type="PANTHER" id="PTHR43078">
    <property type="entry name" value="UDP-GLUCURONIC ACID DECARBOXYLASE-RELATED"/>
    <property type="match status" value="1"/>
</dbReference>
<evidence type="ECO:0000256" key="4">
    <source>
        <dbReference type="ARBA" id="ARBA00023239"/>
    </source>
</evidence>
<comment type="caution">
    <text evidence="6">The sequence shown here is derived from an EMBL/GenBank/DDBJ whole genome shotgun (WGS) entry which is preliminary data.</text>
</comment>
<evidence type="ECO:0000313" key="7">
    <source>
        <dbReference type="Proteomes" id="UP000606600"/>
    </source>
</evidence>
<dbReference type="Proteomes" id="UP000606600">
    <property type="component" value="Unassembled WGS sequence"/>
</dbReference>